<protein>
    <submittedName>
        <fullName evidence="3">Acyl-CoA dehydrogenase family protein</fullName>
    </submittedName>
</protein>
<proteinExistence type="predicted"/>
<dbReference type="PANTHER" id="PTHR43884">
    <property type="entry name" value="ACYL-COA DEHYDROGENASE"/>
    <property type="match status" value="1"/>
</dbReference>
<evidence type="ECO:0000256" key="1">
    <source>
        <dbReference type="ARBA" id="ARBA00022630"/>
    </source>
</evidence>
<name>A0AAJ1R969_9FLAO</name>
<evidence type="ECO:0000259" key="2">
    <source>
        <dbReference type="Pfam" id="PF00441"/>
    </source>
</evidence>
<accession>A0AAJ1R969</accession>
<sequence length="82" mass="9065">FYSAMRWINGGRVSIAAMAVGTAQHLYERMLEYARVREAFGRRIGANQYVQGMVVDTLAELAQARLLVYDLAAKLDAGADGR</sequence>
<dbReference type="GO" id="GO:0003995">
    <property type="term" value="F:acyl-CoA dehydrogenase activity"/>
    <property type="evidence" value="ECO:0007669"/>
    <property type="project" value="TreeGrafter"/>
</dbReference>
<reference evidence="3" key="1">
    <citation type="submission" date="2023-06" db="EMBL/GenBank/DDBJ databases">
        <title>Two Chryseobacterium gambrini strains from China.</title>
        <authorList>
            <person name="Zeng J."/>
            <person name="Wu Y."/>
        </authorList>
    </citation>
    <scope>NUCLEOTIDE SEQUENCE</scope>
    <source>
        <strain evidence="3">SQ219</strain>
    </source>
</reference>
<keyword evidence="1" id="KW-0285">Flavoprotein</keyword>
<dbReference type="Pfam" id="PF00441">
    <property type="entry name" value="Acyl-CoA_dh_1"/>
    <property type="match status" value="1"/>
</dbReference>
<gene>
    <name evidence="3" type="ORF">QX233_22940</name>
</gene>
<dbReference type="EMBL" id="JAUHGV010000277">
    <property type="protein sequence ID" value="MDN4015310.1"/>
    <property type="molecule type" value="Genomic_DNA"/>
</dbReference>
<dbReference type="InterPro" id="IPR009075">
    <property type="entry name" value="AcylCo_DH/oxidase_C"/>
</dbReference>
<dbReference type="Gene3D" id="1.20.140.10">
    <property type="entry name" value="Butyryl-CoA Dehydrogenase, subunit A, domain 3"/>
    <property type="match status" value="1"/>
</dbReference>
<feature type="domain" description="Acyl-CoA dehydrogenase/oxidase C-terminal" evidence="2">
    <location>
        <begin position="1"/>
        <end position="79"/>
    </location>
</feature>
<dbReference type="Proteomes" id="UP001225933">
    <property type="component" value="Unassembled WGS sequence"/>
</dbReference>
<dbReference type="SUPFAM" id="SSF47203">
    <property type="entry name" value="Acyl-CoA dehydrogenase C-terminal domain-like"/>
    <property type="match status" value="1"/>
</dbReference>
<dbReference type="InterPro" id="IPR036250">
    <property type="entry name" value="AcylCo_DH-like_C"/>
</dbReference>
<evidence type="ECO:0000313" key="3">
    <source>
        <dbReference type="EMBL" id="MDN4015310.1"/>
    </source>
</evidence>
<dbReference type="RefSeq" id="WP_290343833.1">
    <property type="nucleotide sequence ID" value="NZ_JAUHGV010000277.1"/>
</dbReference>
<dbReference type="AlphaFoldDB" id="A0AAJ1R969"/>
<dbReference type="PANTHER" id="PTHR43884:SF12">
    <property type="entry name" value="ISOVALERYL-COA DEHYDROGENASE, MITOCHONDRIAL-RELATED"/>
    <property type="match status" value="1"/>
</dbReference>
<evidence type="ECO:0000313" key="4">
    <source>
        <dbReference type="Proteomes" id="UP001225933"/>
    </source>
</evidence>
<comment type="caution">
    <text evidence="3">The sequence shown here is derived from an EMBL/GenBank/DDBJ whole genome shotgun (WGS) entry which is preliminary data.</text>
</comment>
<organism evidence="3 4">
    <name type="scientific">Chryseobacterium gambrini</name>
    <dbReference type="NCBI Taxonomy" id="373672"/>
    <lineage>
        <taxon>Bacteria</taxon>
        <taxon>Pseudomonadati</taxon>
        <taxon>Bacteroidota</taxon>
        <taxon>Flavobacteriia</taxon>
        <taxon>Flavobacteriales</taxon>
        <taxon>Weeksellaceae</taxon>
        <taxon>Chryseobacterium group</taxon>
        <taxon>Chryseobacterium</taxon>
    </lineage>
</organism>
<feature type="non-terminal residue" evidence="3">
    <location>
        <position position="1"/>
    </location>
</feature>
<feature type="non-terminal residue" evidence="3">
    <location>
        <position position="82"/>
    </location>
</feature>